<name>A0ABC8ULP5_9AQUA</name>
<protein>
    <recommendedName>
        <fullName evidence="8">Tetraspanin-19-like</fullName>
    </recommendedName>
</protein>
<reference evidence="6 7" key="1">
    <citation type="submission" date="2024-02" db="EMBL/GenBank/DDBJ databases">
        <authorList>
            <person name="Vignale AGUSTIN F."/>
            <person name="Sosa J E."/>
            <person name="Modenutti C."/>
        </authorList>
    </citation>
    <scope>NUCLEOTIDE SEQUENCE [LARGE SCALE GENOMIC DNA]</scope>
</reference>
<dbReference type="InterPro" id="IPR018499">
    <property type="entry name" value="Tetraspanin/Peripherin"/>
</dbReference>
<dbReference type="Pfam" id="PF00335">
    <property type="entry name" value="Tetraspanin"/>
    <property type="match status" value="1"/>
</dbReference>
<feature type="transmembrane region" description="Helical" evidence="5">
    <location>
        <begin position="53"/>
        <end position="74"/>
    </location>
</feature>
<evidence type="ECO:0000256" key="4">
    <source>
        <dbReference type="ARBA" id="ARBA00023136"/>
    </source>
</evidence>
<accession>A0ABC8ULP5</accession>
<comment type="caution">
    <text evidence="6">The sequence shown here is derived from an EMBL/GenBank/DDBJ whole genome shotgun (WGS) entry which is preliminary data.</text>
</comment>
<evidence type="ECO:0000256" key="1">
    <source>
        <dbReference type="ARBA" id="ARBA00004141"/>
    </source>
</evidence>
<keyword evidence="2 5" id="KW-0812">Transmembrane</keyword>
<feature type="transmembrane region" description="Helical" evidence="5">
    <location>
        <begin position="86"/>
        <end position="107"/>
    </location>
</feature>
<feature type="transmembrane region" description="Helical" evidence="5">
    <location>
        <begin position="139"/>
        <end position="158"/>
    </location>
</feature>
<comment type="subcellular location">
    <subcellularLocation>
        <location evidence="1">Membrane</location>
        <topology evidence="1">Multi-pass membrane protein</topology>
    </subcellularLocation>
</comment>
<dbReference type="Proteomes" id="UP001642360">
    <property type="component" value="Unassembled WGS sequence"/>
</dbReference>
<keyword evidence="3 5" id="KW-1133">Transmembrane helix</keyword>
<evidence type="ECO:0000256" key="2">
    <source>
        <dbReference type="ARBA" id="ARBA00022692"/>
    </source>
</evidence>
<dbReference type="GO" id="GO:0016020">
    <property type="term" value="C:membrane"/>
    <property type="evidence" value="ECO:0007669"/>
    <property type="project" value="UniProtKB-SubCell"/>
</dbReference>
<evidence type="ECO:0000256" key="3">
    <source>
        <dbReference type="ARBA" id="ARBA00022989"/>
    </source>
</evidence>
<gene>
    <name evidence="6" type="ORF">ILEXP_LOCUS51903</name>
</gene>
<dbReference type="AlphaFoldDB" id="A0ABC8ULP5"/>
<proteinExistence type="predicted"/>
<feature type="transmembrane region" description="Helical" evidence="5">
    <location>
        <begin position="12"/>
        <end position="33"/>
    </location>
</feature>
<keyword evidence="7" id="KW-1185">Reference proteome</keyword>
<evidence type="ECO:0008006" key="8">
    <source>
        <dbReference type="Google" id="ProtNLM"/>
    </source>
</evidence>
<organism evidence="6 7">
    <name type="scientific">Ilex paraguariensis</name>
    <name type="common">yerba mate</name>
    <dbReference type="NCBI Taxonomy" id="185542"/>
    <lineage>
        <taxon>Eukaryota</taxon>
        <taxon>Viridiplantae</taxon>
        <taxon>Streptophyta</taxon>
        <taxon>Embryophyta</taxon>
        <taxon>Tracheophyta</taxon>
        <taxon>Spermatophyta</taxon>
        <taxon>Magnoliopsida</taxon>
        <taxon>eudicotyledons</taxon>
        <taxon>Gunneridae</taxon>
        <taxon>Pentapetalae</taxon>
        <taxon>asterids</taxon>
        <taxon>campanulids</taxon>
        <taxon>Aquifoliales</taxon>
        <taxon>Aquifoliaceae</taxon>
        <taxon>Ilex</taxon>
    </lineage>
</organism>
<sequence length="214" mass="24009">MVRAVKSCLQFCLKLLNSTIGIIGIAMLLYTIWMTRVWQRDASPEDYSSSFPWFIHASLGIGITLCAVTCLGHVAADTANVCCLSCYMIVMFLLLLLETAIIADILLNSDWEKDLPEDRSGRFDDFKDFVKSNIDTCKWISALIILVQGFSILLATVLRTLVTDHEANYDTEEDHIPPRIPLLGHPAQPLPYAIGGVHIDPYFTTINEAWKMNI</sequence>
<dbReference type="EMBL" id="CAUOFW020008168">
    <property type="protein sequence ID" value="CAK9181789.1"/>
    <property type="molecule type" value="Genomic_DNA"/>
</dbReference>
<evidence type="ECO:0000313" key="7">
    <source>
        <dbReference type="Proteomes" id="UP001642360"/>
    </source>
</evidence>
<evidence type="ECO:0000256" key="5">
    <source>
        <dbReference type="SAM" id="Phobius"/>
    </source>
</evidence>
<evidence type="ECO:0000313" key="6">
    <source>
        <dbReference type="EMBL" id="CAK9181789.1"/>
    </source>
</evidence>
<keyword evidence="4 5" id="KW-0472">Membrane</keyword>